<protein>
    <submittedName>
        <fullName evidence="5">Uncharacterized protein</fullName>
    </submittedName>
</protein>
<evidence type="ECO:0000256" key="4">
    <source>
        <dbReference type="SAM" id="MobiDB-lite"/>
    </source>
</evidence>
<evidence type="ECO:0000313" key="6">
    <source>
        <dbReference type="Proteomes" id="UP000708208"/>
    </source>
</evidence>
<evidence type="ECO:0000256" key="2">
    <source>
        <dbReference type="ARBA" id="ARBA00022490"/>
    </source>
</evidence>
<comment type="subcellular location">
    <subcellularLocation>
        <location evidence="1">Cytoplasm</location>
    </subcellularLocation>
</comment>
<dbReference type="Pfam" id="PF06818">
    <property type="entry name" value="Fez1"/>
    <property type="match status" value="1"/>
</dbReference>
<dbReference type="OrthoDB" id="10030037at2759"/>
<gene>
    <name evidence="5" type="ORF">AFUS01_LOCUS46035</name>
</gene>
<feature type="region of interest" description="Disordered" evidence="4">
    <location>
        <begin position="1"/>
        <end position="56"/>
    </location>
</feature>
<keyword evidence="6" id="KW-1185">Reference proteome</keyword>
<dbReference type="Proteomes" id="UP000708208">
    <property type="component" value="Unassembled WGS sequence"/>
</dbReference>
<dbReference type="PANTHER" id="PTHR19354">
    <property type="entry name" value="ZIPPER PUTATIVE TUMOR SUPPRESSOR 2 HOMOLOG-LIKE PROTEIN-RELATED"/>
    <property type="match status" value="1"/>
</dbReference>
<proteinExistence type="predicted"/>
<keyword evidence="2" id="KW-0963">Cytoplasm</keyword>
<dbReference type="InterPro" id="IPR045329">
    <property type="entry name" value="LZTS"/>
</dbReference>
<comment type="caution">
    <text evidence="5">The sequence shown here is derived from an EMBL/GenBank/DDBJ whole genome shotgun (WGS) entry which is preliminary data.</text>
</comment>
<sequence length="500" mass="57181">MARVDSGHETVTSEEEDSPTPRHSPLITPYTVTTDPERSLSSQLPAPSNDRNDSTETCSQCKFTCRRFPITCEKDLYRLTTSCTHKALSHNTPLGNMNRSSSAIVYGQQYRRDQDTFDSLNQSPPKLTGALNSCTKVIIRPIAFKPTDIGNRLHPNYSSMKQSLERRNSENFLRRNTDARGVPELSIPTNQNNNQLNSQRFGGSLCNVLPPKDFYKNNGSTLHIEDVGITPLGKMYDLTPPVPSFDSCQVDEKEKVSLVKGSASNWESQMKHLQAMYDAHLRAAQQRTIKLEQALAAHSCQLQQERRKLRSELDESARVTTVLRQELESRNSQLEEAEWAVCLLKAQLKDYQGDQVTRCHEVVQLRSHVKNLVAEVSSLRSNLSQTSLNSKSMERENITLKQKLMNQDKIQRDFKEENDILRKKLKELELKYSLESSLWEAERAKWSEEQKRVLRYQKALQHNYVITCQKAQDLSYQVESLTSCQRFTQSNPEDHKNGSL</sequence>
<evidence type="ECO:0000256" key="3">
    <source>
        <dbReference type="ARBA" id="ARBA00023054"/>
    </source>
</evidence>
<name>A0A8J2MBX5_9HEXA</name>
<feature type="compositionally biased region" description="Polar residues" evidence="4">
    <location>
        <begin position="30"/>
        <end position="46"/>
    </location>
</feature>
<reference evidence="5" key="1">
    <citation type="submission" date="2021-06" db="EMBL/GenBank/DDBJ databases">
        <authorList>
            <person name="Hodson N. C."/>
            <person name="Mongue J. A."/>
            <person name="Jaron S. K."/>
        </authorList>
    </citation>
    <scope>NUCLEOTIDE SEQUENCE</scope>
</reference>
<dbReference type="GO" id="GO:0005737">
    <property type="term" value="C:cytoplasm"/>
    <property type="evidence" value="ECO:0007669"/>
    <property type="project" value="UniProtKB-SubCell"/>
</dbReference>
<keyword evidence="3" id="KW-0175">Coiled coil</keyword>
<organism evidence="5 6">
    <name type="scientific">Allacma fusca</name>
    <dbReference type="NCBI Taxonomy" id="39272"/>
    <lineage>
        <taxon>Eukaryota</taxon>
        <taxon>Metazoa</taxon>
        <taxon>Ecdysozoa</taxon>
        <taxon>Arthropoda</taxon>
        <taxon>Hexapoda</taxon>
        <taxon>Collembola</taxon>
        <taxon>Symphypleona</taxon>
        <taxon>Sminthuridae</taxon>
        <taxon>Allacma</taxon>
    </lineage>
</organism>
<dbReference type="EMBL" id="CAJVCH010571175">
    <property type="protein sequence ID" value="CAG7836841.1"/>
    <property type="molecule type" value="Genomic_DNA"/>
</dbReference>
<dbReference type="AlphaFoldDB" id="A0A8J2MBX5"/>
<accession>A0A8J2MBX5</accession>
<evidence type="ECO:0000313" key="5">
    <source>
        <dbReference type="EMBL" id="CAG7836841.1"/>
    </source>
</evidence>
<evidence type="ECO:0000256" key="1">
    <source>
        <dbReference type="ARBA" id="ARBA00004496"/>
    </source>
</evidence>
<dbReference type="PANTHER" id="PTHR19354:SF2">
    <property type="entry name" value="LEUCINE-RICH REPEAT-CONTAINING PROTEIN DDB_G0290503"/>
    <property type="match status" value="1"/>
</dbReference>